<dbReference type="EMBL" id="JAODUO010000393">
    <property type="protein sequence ID" value="KAK2181514.1"/>
    <property type="molecule type" value="Genomic_DNA"/>
</dbReference>
<feature type="region of interest" description="Disordered" evidence="1">
    <location>
        <begin position="132"/>
        <end position="173"/>
    </location>
</feature>
<evidence type="ECO:0000256" key="2">
    <source>
        <dbReference type="SAM" id="Phobius"/>
    </source>
</evidence>
<name>A0AAD9L1U3_RIDPI</name>
<reference evidence="3" key="1">
    <citation type="journal article" date="2023" name="Mol. Biol. Evol.">
        <title>Third-Generation Sequencing Reveals the Adaptive Role of the Epigenome in Three Deep-Sea Polychaetes.</title>
        <authorList>
            <person name="Perez M."/>
            <person name="Aroh O."/>
            <person name="Sun Y."/>
            <person name="Lan Y."/>
            <person name="Juniper S.K."/>
            <person name="Young C.R."/>
            <person name="Angers B."/>
            <person name="Qian P.Y."/>
        </authorList>
    </citation>
    <scope>NUCLEOTIDE SEQUENCE</scope>
    <source>
        <strain evidence="3">R07B-5</strain>
    </source>
</reference>
<feature type="transmembrane region" description="Helical" evidence="2">
    <location>
        <begin position="6"/>
        <end position="29"/>
    </location>
</feature>
<sequence>MLPQVFVFGVIVPTLVTVVVFIGFLLCWFKLGMRDHFAKQHTNASTRGQQSACSGDSLCDVTGSTSCGSDTQHSICVHKVNVIDDMSCVIERDMMTRVGCPVNGPLDGTDQEGAPTAVSDSSCADFIQTDMSDSSGSDNYGHVEPSTPVTGRQGVVGRPTQPYPIWGTTHHPV</sequence>
<organism evidence="3 4">
    <name type="scientific">Ridgeia piscesae</name>
    <name type="common">Tubeworm</name>
    <dbReference type="NCBI Taxonomy" id="27915"/>
    <lineage>
        <taxon>Eukaryota</taxon>
        <taxon>Metazoa</taxon>
        <taxon>Spiralia</taxon>
        <taxon>Lophotrochozoa</taxon>
        <taxon>Annelida</taxon>
        <taxon>Polychaeta</taxon>
        <taxon>Sedentaria</taxon>
        <taxon>Canalipalpata</taxon>
        <taxon>Sabellida</taxon>
        <taxon>Siboglinidae</taxon>
        <taxon>Ridgeia</taxon>
    </lineage>
</organism>
<proteinExistence type="predicted"/>
<accession>A0AAD9L1U3</accession>
<evidence type="ECO:0000256" key="1">
    <source>
        <dbReference type="SAM" id="MobiDB-lite"/>
    </source>
</evidence>
<evidence type="ECO:0000313" key="3">
    <source>
        <dbReference type="EMBL" id="KAK2181514.1"/>
    </source>
</evidence>
<keyword evidence="2" id="KW-0472">Membrane</keyword>
<dbReference type="Proteomes" id="UP001209878">
    <property type="component" value="Unassembled WGS sequence"/>
</dbReference>
<gene>
    <name evidence="3" type="ORF">NP493_395g00012</name>
</gene>
<protein>
    <submittedName>
        <fullName evidence="3">Uncharacterized protein</fullName>
    </submittedName>
</protein>
<keyword evidence="2" id="KW-1133">Transmembrane helix</keyword>
<dbReference type="AlphaFoldDB" id="A0AAD9L1U3"/>
<evidence type="ECO:0000313" key="4">
    <source>
        <dbReference type="Proteomes" id="UP001209878"/>
    </source>
</evidence>
<comment type="caution">
    <text evidence="3">The sequence shown here is derived from an EMBL/GenBank/DDBJ whole genome shotgun (WGS) entry which is preliminary data.</text>
</comment>
<keyword evidence="4" id="KW-1185">Reference proteome</keyword>
<keyword evidence="2" id="KW-0812">Transmembrane</keyword>